<feature type="transmembrane region" description="Helical" evidence="1">
    <location>
        <begin position="6"/>
        <end position="34"/>
    </location>
</feature>
<protein>
    <submittedName>
        <fullName evidence="3">DUF4126 domain-containing protein</fullName>
    </submittedName>
</protein>
<evidence type="ECO:0000313" key="3">
    <source>
        <dbReference type="EMBL" id="NHC36636.1"/>
    </source>
</evidence>
<dbReference type="RefSeq" id="WP_039715948.1">
    <property type="nucleotide sequence ID" value="NZ_JTJC03000005.1"/>
</dbReference>
<dbReference type="Pfam" id="PF13548">
    <property type="entry name" value="DUF4126"/>
    <property type="match status" value="1"/>
</dbReference>
<evidence type="ECO:0000256" key="1">
    <source>
        <dbReference type="SAM" id="Phobius"/>
    </source>
</evidence>
<comment type="caution">
    <text evidence="3">The sequence shown here is derived from an EMBL/GenBank/DDBJ whole genome shotgun (WGS) entry which is preliminary data.</text>
</comment>
<dbReference type="InterPro" id="IPR025196">
    <property type="entry name" value="DUF4126"/>
</dbReference>
<feature type="domain" description="DUF4126" evidence="2">
    <location>
        <begin position="8"/>
        <end position="174"/>
    </location>
</feature>
<organism evidence="3 4">
    <name type="scientific">Scytonema millei VB511283</name>
    <dbReference type="NCBI Taxonomy" id="1245923"/>
    <lineage>
        <taxon>Bacteria</taxon>
        <taxon>Bacillati</taxon>
        <taxon>Cyanobacteriota</taxon>
        <taxon>Cyanophyceae</taxon>
        <taxon>Nostocales</taxon>
        <taxon>Scytonemataceae</taxon>
        <taxon>Scytonema</taxon>
    </lineage>
</organism>
<feature type="transmembrane region" description="Helical" evidence="1">
    <location>
        <begin position="107"/>
        <end position="127"/>
    </location>
</feature>
<evidence type="ECO:0000259" key="2">
    <source>
        <dbReference type="Pfam" id="PF13548"/>
    </source>
</evidence>
<reference evidence="3 4" key="1">
    <citation type="journal article" date="2015" name="Genome Announc.">
        <title>Draft Genome Sequence of the Terrestrial Cyanobacterium Scytonema millei VB511283, Isolated from Eastern India.</title>
        <authorList>
            <person name="Sen D."/>
            <person name="Chandrababunaidu M.M."/>
            <person name="Singh D."/>
            <person name="Sanghi N."/>
            <person name="Ghorai A."/>
            <person name="Mishra G.P."/>
            <person name="Madduluri M."/>
            <person name="Adhikary S.P."/>
            <person name="Tripathy S."/>
        </authorList>
    </citation>
    <scope>NUCLEOTIDE SEQUENCE [LARGE SCALE GENOMIC DNA]</scope>
    <source>
        <strain evidence="3 4">VB511283</strain>
    </source>
</reference>
<feature type="transmembrane region" description="Helical" evidence="1">
    <location>
        <begin position="74"/>
        <end position="95"/>
    </location>
</feature>
<dbReference type="OrthoDB" id="288613at2"/>
<keyword evidence="1" id="KW-0812">Transmembrane</keyword>
<keyword evidence="4" id="KW-1185">Reference proteome</keyword>
<dbReference type="EMBL" id="JTJC03000005">
    <property type="protein sequence ID" value="NHC36636.1"/>
    <property type="molecule type" value="Genomic_DNA"/>
</dbReference>
<name>A0A9X5E822_9CYAN</name>
<gene>
    <name evidence="3" type="ORF">QH73_0018640</name>
</gene>
<sequence>MDTIEGISIGIALSAACGFRIFIPPLVMSIAAIFGHLPLASGFAWVGTYPALIAFAVATVVEVGAYYIPLLDHLLDTVATPTAIAIGTAITAAFLPDTDPLLKWTLAAIAGGGTAGTIQGLTGLARISSTALTIGLGNSVVATLESFGAFVLSILALVLPFLAVSLAVVLIVVSLSKIIQIFYSKKQVE</sequence>
<dbReference type="Proteomes" id="UP000031532">
    <property type="component" value="Unassembled WGS sequence"/>
</dbReference>
<proteinExistence type="predicted"/>
<accession>A0A9X5E822</accession>
<dbReference type="AlphaFoldDB" id="A0A9X5E822"/>
<keyword evidence="1" id="KW-0472">Membrane</keyword>
<feature type="transmembrane region" description="Helical" evidence="1">
    <location>
        <begin position="46"/>
        <end position="68"/>
    </location>
</feature>
<keyword evidence="1" id="KW-1133">Transmembrane helix</keyword>
<feature type="transmembrane region" description="Helical" evidence="1">
    <location>
        <begin position="147"/>
        <end position="175"/>
    </location>
</feature>
<evidence type="ECO:0000313" key="4">
    <source>
        <dbReference type="Proteomes" id="UP000031532"/>
    </source>
</evidence>